<gene>
    <name evidence="1" type="ORF">CCMSSC00406_0002487</name>
</gene>
<evidence type="ECO:0000313" key="1">
    <source>
        <dbReference type="EMBL" id="KAG9220913.1"/>
    </source>
</evidence>
<reference evidence="1 2" key="1">
    <citation type="journal article" date="2021" name="Appl. Environ. Microbiol.">
        <title>Genetic linkage and physical mapping for an oyster mushroom Pleurotus cornucopiae and QTL analysis for the trait cap color.</title>
        <authorList>
            <person name="Zhang Y."/>
            <person name="Gao W."/>
            <person name="Sonnenberg A."/>
            <person name="Chen Q."/>
            <person name="Zhang J."/>
            <person name="Huang C."/>
        </authorList>
    </citation>
    <scope>NUCLEOTIDE SEQUENCE [LARGE SCALE GENOMIC DNA]</scope>
    <source>
        <strain evidence="1">CCMSSC00406</strain>
    </source>
</reference>
<keyword evidence="2" id="KW-1185">Reference proteome</keyword>
<name>A0ACB7IRQ4_PLECO</name>
<comment type="caution">
    <text evidence="1">The sequence shown here is derived from an EMBL/GenBank/DDBJ whole genome shotgun (WGS) entry which is preliminary data.</text>
</comment>
<sequence>MDNLSTLRVGDTDSDTKQPTSDPASALEHQQQLALCHKLPKREDEEHILGTCPIPEAHRCSRHHDENGFENVDASLLAPTAKTPLHRPILPRTPIAASAQWQNKQPQTFFWRVPLAKPLQASTVHNAALPPAPLGLRSLAQIARRERERAERVQPAGSPPVWNTPPTPAVAPQFINRRSIAQRARRERERAQRMANAANIAQCPTPNGQSINRRSLAKRARREREREEARRARAECMANARQGALELEATAPEGLALPNRRSLAQRARRERERLQRMVAKSMNTPSTMTPNTSDKSMQRSSLLNSTTGTEPGPSSMDTKPNTRSDTCQTRPPSLGPSARQKLDDACLIG</sequence>
<dbReference type="EMBL" id="WQMT02000007">
    <property type="protein sequence ID" value="KAG9220913.1"/>
    <property type="molecule type" value="Genomic_DNA"/>
</dbReference>
<evidence type="ECO:0000313" key="2">
    <source>
        <dbReference type="Proteomes" id="UP000824881"/>
    </source>
</evidence>
<proteinExistence type="predicted"/>
<dbReference type="Proteomes" id="UP000824881">
    <property type="component" value="Unassembled WGS sequence"/>
</dbReference>
<protein>
    <submittedName>
        <fullName evidence="1">Uncharacterized protein</fullName>
    </submittedName>
</protein>
<accession>A0ACB7IRQ4</accession>
<organism evidence="1 2">
    <name type="scientific">Pleurotus cornucopiae</name>
    <name type="common">Cornucopia mushroom</name>
    <dbReference type="NCBI Taxonomy" id="5321"/>
    <lineage>
        <taxon>Eukaryota</taxon>
        <taxon>Fungi</taxon>
        <taxon>Dikarya</taxon>
        <taxon>Basidiomycota</taxon>
        <taxon>Agaricomycotina</taxon>
        <taxon>Agaricomycetes</taxon>
        <taxon>Agaricomycetidae</taxon>
        <taxon>Agaricales</taxon>
        <taxon>Pleurotineae</taxon>
        <taxon>Pleurotaceae</taxon>
        <taxon>Pleurotus</taxon>
    </lineage>
</organism>